<evidence type="ECO:0000256" key="2">
    <source>
        <dbReference type="ARBA" id="ARBA00022692"/>
    </source>
</evidence>
<accession>A0A1H8WLY1</accession>
<feature type="transmembrane region" description="Helical" evidence="5">
    <location>
        <begin position="28"/>
        <end position="53"/>
    </location>
</feature>
<comment type="subcellular location">
    <subcellularLocation>
        <location evidence="5">Cell membrane</location>
        <topology evidence="5">Multi-pass membrane protein</topology>
    </subcellularLocation>
    <subcellularLocation>
        <location evidence="1">Membrane</location>
        <topology evidence="1">Multi-pass membrane protein</topology>
    </subcellularLocation>
</comment>
<evidence type="ECO:0000313" key="7">
    <source>
        <dbReference type="Proteomes" id="UP000199126"/>
    </source>
</evidence>
<dbReference type="PANTHER" id="PTHR43483">
    <property type="entry name" value="MEMBRANE TRANSPORTER PROTEIN HI_0806-RELATED"/>
    <property type="match status" value="1"/>
</dbReference>
<dbReference type="EMBL" id="FODV01000033">
    <property type="protein sequence ID" value="SEP28533.1"/>
    <property type="molecule type" value="Genomic_DNA"/>
</dbReference>
<evidence type="ECO:0000256" key="4">
    <source>
        <dbReference type="ARBA" id="ARBA00023136"/>
    </source>
</evidence>
<evidence type="ECO:0000313" key="6">
    <source>
        <dbReference type="EMBL" id="SEP28533.1"/>
    </source>
</evidence>
<keyword evidence="7" id="KW-1185">Reference proteome</keyword>
<comment type="similarity">
    <text evidence="5">Belongs to the 4-toluene sulfonate uptake permease (TSUP) (TC 2.A.102) family.</text>
</comment>
<dbReference type="InterPro" id="IPR002781">
    <property type="entry name" value="TM_pro_TauE-like"/>
</dbReference>
<reference evidence="7" key="1">
    <citation type="submission" date="2016-10" db="EMBL/GenBank/DDBJ databases">
        <authorList>
            <person name="Varghese N."/>
            <person name="Submissions S."/>
        </authorList>
    </citation>
    <scope>NUCLEOTIDE SEQUENCE [LARGE SCALE GENOMIC DNA]</scope>
    <source>
        <strain evidence="7">CGMCC 1.10121</strain>
    </source>
</reference>
<dbReference type="GO" id="GO:0005886">
    <property type="term" value="C:plasma membrane"/>
    <property type="evidence" value="ECO:0007669"/>
    <property type="project" value="UniProtKB-SubCell"/>
</dbReference>
<feature type="transmembrane region" description="Helical" evidence="5">
    <location>
        <begin position="185"/>
        <end position="211"/>
    </location>
</feature>
<organism evidence="6 7">
    <name type="scientific">Halogranum amylolyticum</name>
    <dbReference type="NCBI Taxonomy" id="660520"/>
    <lineage>
        <taxon>Archaea</taxon>
        <taxon>Methanobacteriati</taxon>
        <taxon>Methanobacteriota</taxon>
        <taxon>Stenosarchaea group</taxon>
        <taxon>Halobacteria</taxon>
        <taxon>Halobacteriales</taxon>
        <taxon>Haloferacaceae</taxon>
    </lineage>
</organism>
<feature type="transmembrane region" description="Helical" evidence="5">
    <location>
        <begin position="281"/>
        <end position="301"/>
    </location>
</feature>
<protein>
    <recommendedName>
        <fullName evidence="5">Probable membrane transporter protein</fullName>
    </recommendedName>
</protein>
<dbReference type="Pfam" id="PF01925">
    <property type="entry name" value="TauE"/>
    <property type="match status" value="1"/>
</dbReference>
<sequence>MSRIFSIGYGMIGETAEGILTGVNAEMLFFIGFGFLVGILFGFFGLGGSLFVTPALLVLGHPAEAAVGSGLVFVFGTSLVAAVTHRSAGHIDYKLGGLLVLGMAAGIEAGRRILFWLAKKGLADIVISIAYVVLLAVVGVIILRRVRNERLVDSVERRAPPVFEMYALSRLPPLIKLQSNVQVSVWLVFVVATVIGTLSGFLGVGGGFLMVPSLVYGLGISKSVAVGTDIFQIAGSSAFGSVRYLQQGAVHFSVVLPLLGGSVFGSYIGSQLTDIVDESALMSYFAVMLLLDSAAVASKTISHTYDIRILHDLSLTLLFGTALGVAALVVYRGGRAVYRDSTG</sequence>
<feature type="transmembrane region" description="Helical" evidence="5">
    <location>
        <begin position="65"/>
        <end position="83"/>
    </location>
</feature>
<name>A0A1H8WLY1_9EURY</name>
<gene>
    <name evidence="6" type="ORF">SAMN04487948_13330</name>
</gene>
<dbReference type="RefSeq" id="WP_244531708.1">
    <property type="nucleotide sequence ID" value="NZ_FODV01000033.1"/>
</dbReference>
<dbReference type="PANTHER" id="PTHR43483:SF3">
    <property type="entry name" value="MEMBRANE TRANSPORTER PROTEIN HI_0806-RELATED"/>
    <property type="match status" value="1"/>
</dbReference>
<keyword evidence="2 5" id="KW-0812">Transmembrane</keyword>
<feature type="transmembrane region" description="Helical" evidence="5">
    <location>
        <begin position="249"/>
        <end position="269"/>
    </location>
</feature>
<proteinExistence type="inferred from homology"/>
<keyword evidence="4 5" id="KW-0472">Membrane</keyword>
<keyword evidence="3 5" id="KW-1133">Transmembrane helix</keyword>
<evidence type="ECO:0000256" key="1">
    <source>
        <dbReference type="ARBA" id="ARBA00004141"/>
    </source>
</evidence>
<dbReference type="Proteomes" id="UP000199126">
    <property type="component" value="Unassembled WGS sequence"/>
</dbReference>
<evidence type="ECO:0000256" key="3">
    <source>
        <dbReference type="ARBA" id="ARBA00022989"/>
    </source>
</evidence>
<keyword evidence="5" id="KW-1003">Cell membrane</keyword>
<feature type="transmembrane region" description="Helical" evidence="5">
    <location>
        <begin position="313"/>
        <end position="331"/>
    </location>
</feature>
<feature type="transmembrane region" description="Helical" evidence="5">
    <location>
        <begin position="121"/>
        <end position="143"/>
    </location>
</feature>
<evidence type="ECO:0000256" key="5">
    <source>
        <dbReference type="RuleBase" id="RU363041"/>
    </source>
</evidence>
<dbReference type="AlphaFoldDB" id="A0A1H8WLY1"/>
<feature type="transmembrane region" description="Helical" evidence="5">
    <location>
        <begin position="95"/>
        <end position="115"/>
    </location>
</feature>